<dbReference type="InterPro" id="IPR036941">
    <property type="entry name" value="Rcpt_L-dom_sf"/>
</dbReference>
<keyword evidence="5" id="KW-0325">Glycoprotein</keyword>
<reference evidence="7" key="1">
    <citation type="journal article" date="2020" name="Nature">
        <title>Giant virus diversity and host interactions through global metagenomics.</title>
        <authorList>
            <person name="Schulz F."/>
            <person name="Roux S."/>
            <person name="Paez-Espino D."/>
            <person name="Jungbluth S."/>
            <person name="Walsh D.A."/>
            <person name="Denef V.J."/>
            <person name="McMahon K.D."/>
            <person name="Konstantinidis K.T."/>
            <person name="Eloe-Fadrosh E.A."/>
            <person name="Kyrpides N.C."/>
            <person name="Woyke T."/>
        </authorList>
    </citation>
    <scope>NUCLEOTIDE SEQUENCE</scope>
    <source>
        <strain evidence="7">GVMAG-M-3300020192-26</strain>
    </source>
</reference>
<dbReference type="Pfam" id="PF01030">
    <property type="entry name" value="Recep_L_domain"/>
    <property type="match status" value="1"/>
</dbReference>
<dbReference type="Gene3D" id="3.80.20.20">
    <property type="entry name" value="Receptor L-domain"/>
    <property type="match status" value="1"/>
</dbReference>
<keyword evidence="2" id="KW-0134">Cell wall</keyword>
<organism evidence="7">
    <name type="scientific">viral metagenome</name>
    <dbReference type="NCBI Taxonomy" id="1070528"/>
    <lineage>
        <taxon>unclassified sequences</taxon>
        <taxon>metagenomes</taxon>
        <taxon>organismal metagenomes</taxon>
    </lineage>
</organism>
<dbReference type="GO" id="GO:0030313">
    <property type="term" value="C:cell envelope"/>
    <property type="evidence" value="ECO:0007669"/>
    <property type="project" value="UniProtKB-SubCell"/>
</dbReference>
<feature type="domain" description="Receptor L-domain" evidence="6">
    <location>
        <begin position="117"/>
        <end position="217"/>
    </location>
</feature>
<evidence type="ECO:0000256" key="4">
    <source>
        <dbReference type="ARBA" id="ARBA00022729"/>
    </source>
</evidence>
<sequence>MSTSRISENGTCECSDSSDPKLCSQSCNADECYYTNATSPLGIIPIPGSGALKNQDSLAYIPQCPRDQQDISDQVTCVSDCCNFFSIYNTIQFWNGDLIIKDSSLTSLANIFSELLIVNGNLYIIGTNYTSITGFNKLRTVTGSIVFANNEKLTAVPTFSSLLTVSGKVNKDAVDADNACKQGAIVIVNNKVLRKIIGFESLRQVKWGIIVADNSCLTHICGFLHLYRTDYIIISNNCRLNKITGFCYTALIGKNLSILDNNVNSNNDLVINAFLTLESVSSLVVIGNKYLRKLELNALKQVCGCFAIRSNPQLESLCSFIKRAGTIKIEKNASLIIICFPELEEVSCGLFINKNDGLEKLDTFDKLKYIGHVLMISENKQLHQLKGFCKIKFIGSCCVHDNNHEVELPRACEPINCPCIFNNENVIPLWTDTFAVIGYTVIDKLEDVIEIYDEACDACAYELPSLFFQLTCLRDVRCEEWTVRTEFINTDYSIIIYGNPRLRCIDGFKCLRHLESSLFIIGNASLTVLEAFPHLASVLDIWIRNNPTLKCIKGFNHLLSIRNFIIKESNCY</sequence>
<keyword evidence="4" id="KW-0732">Signal</keyword>
<evidence type="ECO:0000256" key="5">
    <source>
        <dbReference type="ARBA" id="ARBA00023180"/>
    </source>
</evidence>
<evidence type="ECO:0000313" key="7">
    <source>
        <dbReference type="EMBL" id="QHT01246.1"/>
    </source>
</evidence>
<dbReference type="PANTHER" id="PTHR31018">
    <property type="entry name" value="SPORULATION-SPECIFIC PROTEIN-RELATED"/>
    <property type="match status" value="1"/>
</dbReference>
<dbReference type="InterPro" id="IPR000494">
    <property type="entry name" value="Rcpt_L-dom"/>
</dbReference>
<dbReference type="SUPFAM" id="SSF52058">
    <property type="entry name" value="L domain-like"/>
    <property type="match status" value="2"/>
</dbReference>
<dbReference type="PANTHER" id="PTHR31018:SF3">
    <property type="entry name" value="RECEPTOR PROTEIN-TYROSINE KINASE"/>
    <property type="match status" value="1"/>
</dbReference>
<accession>A0A6C0C925</accession>
<evidence type="ECO:0000256" key="1">
    <source>
        <dbReference type="ARBA" id="ARBA00004191"/>
    </source>
</evidence>
<dbReference type="InterPro" id="IPR051648">
    <property type="entry name" value="CWI-Assembly_Regulator"/>
</dbReference>
<comment type="subcellular location">
    <subcellularLocation>
        <location evidence="1">Secreted</location>
        <location evidence="1">Cell wall</location>
    </subcellularLocation>
</comment>
<dbReference type="EMBL" id="MN739367">
    <property type="protein sequence ID" value="QHT01246.1"/>
    <property type="molecule type" value="Genomic_DNA"/>
</dbReference>
<evidence type="ECO:0000259" key="6">
    <source>
        <dbReference type="Pfam" id="PF01030"/>
    </source>
</evidence>
<proteinExistence type="predicted"/>
<name>A0A6C0C925_9ZZZZ</name>
<dbReference type="AlphaFoldDB" id="A0A6C0C925"/>
<evidence type="ECO:0000256" key="3">
    <source>
        <dbReference type="ARBA" id="ARBA00022525"/>
    </source>
</evidence>
<protein>
    <recommendedName>
        <fullName evidence="6">Receptor L-domain domain-containing protein</fullName>
    </recommendedName>
</protein>
<keyword evidence="3" id="KW-0964">Secreted</keyword>
<evidence type="ECO:0000256" key="2">
    <source>
        <dbReference type="ARBA" id="ARBA00022512"/>
    </source>
</evidence>